<proteinExistence type="predicted"/>
<dbReference type="EMBL" id="JHEG04000001">
    <property type="protein sequence ID" value="KAF3889178.1"/>
    <property type="molecule type" value="Genomic_DNA"/>
</dbReference>
<keyword evidence="2" id="KW-0560">Oxidoreductase</keyword>
<dbReference type="Gene3D" id="2.60.120.620">
    <property type="entry name" value="q2cbj1_9rhob like domain"/>
    <property type="match status" value="1"/>
</dbReference>
<gene>
    <name evidence="2" type="ORF">DA73_0240340</name>
    <name evidence="1" type="ORF">DA73_0400029630</name>
</gene>
<keyword evidence="2" id="KW-0223">Dioxygenase</keyword>
<reference evidence="1" key="2">
    <citation type="submission" date="2019-11" db="EMBL/GenBank/DDBJ databases">
        <title>Improved Assembly of Tolypothrix boutellei genome.</title>
        <authorList>
            <person name="Sarangi A.N."/>
            <person name="Mukherjee M."/>
            <person name="Ghosh S."/>
            <person name="Singh D."/>
            <person name="Das A."/>
            <person name="Kant S."/>
            <person name="Prusty A."/>
            <person name="Tripathy S."/>
        </authorList>
    </citation>
    <scope>NUCLEOTIDE SEQUENCE</scope>
    <source>
        <strain evidence="1">VB521301</strain>
    </source>
</reference>
<dbReference type="STRING" id="1479485.DA73_0240340"/>
<name>A0A0C1QP99_9CYAN</name>
<accession>A0A0C1QP99</accession>
<comment type="caution">
    <text evidence="2">The sequence shown here is derived from an EMBL/GenBank/DDBJ whole genome shotgun (WGS) entry which is preliminary data.</text>
</comment>
<reference evidence="2" key="1">
    <citation type="journal article" date="2015" name="Genome Announc.">
        <title>Draft Genome Sequence of Tolypothrix boutellei Strain VB521301.</title>
        <authorList>
            <person name="Chandrababunaidu M.M."/>
            <person name="Singh D."/>
            <person name="Sen D."/>
            <person name="Bhan S."/>
            <person name="Das S."/>
            <person name="Gupta A."/>
            <person name="Adhikary S.P."/>
            <person name="Tripathy S."/>
        </authorList>
    </citation>
    <scope>NUCLEOTIDE SEQUENCE</scope>
    <source>
        <strain evidence="2">VB521301</strain>
    </source>
</reference>
<sequence>MTIATQVRNRLFRNLYEISFVKNSADLEYQIFVKNHTKCLPALSDTDREIVETLNTEGVVITSLEALSLPSSPQMFEAAKNLMPKIPTITSGEKNEYVVHATSKQIMASPEIFLWGLEQRLLNIVENYLGLPVAYHGAYFRRDIANIVEKKSRLWHMDTEDRKLLKIIVYLNDINEDNGPFQYIPQSLTPEATRALKYKHGYIRHTTMSRAISPLNHKSCTGLAGTVVFAGTASVFHRGKVPVASDRFAIFYDYTSRQPRFPFYCKSSLPDEDLLLLSKKFSEQQQQCVFWRGSV</sequence>
<dbReference type="AlphaFoldDB" id="A0A0C1QP99"/>
<protein>
    <submittedName>
        <fullName evidence="1">2OG-Fe(II) oxygenase</fullName>
    </submittedName>
    <submittedName>
        <fullName evidence="2">Phytanoyl-CoA dioxygenase (PhyH)</fullName>
    </submittedName>
</protein>
<organism evidence="2">
    <name type="scientific">Tolypothrix bouteillei VB521301</name>
    <dbReference type="NCBI Taxonomy" id="1479485"/>
    <lineage>
        <taxon>Bacteria</taxon>
        <taxon>Bacillati</taxon>
        <taxon>Cyanobacteriota</taxon>
        <taxon>Cyanophyceae</taxon>
        <taxon>Nostocales</taxon>
        <taxon>Tolypothrichaceae</taxon>
        <taxon>Tolypothrix</taxon>
    </lineage>
</organism>
<dbReference type="GO" id="GO:0051213">
    <property type="term" value="F:dioxygenase activity"/>
    <property type="evidence" value="ECO:0007669"/>
    <property type="project" value="UniProtKB-KW"/>
</dbReference>
<evidence type="ECO:0000313" key="3">
    <source>
        <dbReference type="Proteomes" id="UP000029738"/>
    </source>
</evidence>
<dbReference type="SUPFAM" id="SSF51197">
    <property type="entry name" value="Clavaminate synthase-like"/>
    <property type="match status" value="1"/>
</dbReference>
<dbReference type="RefSeq" id="WP_038076944.1">
    <property type="nucleotide sequence ID" value="NZ_JHEG04000001.1"/>
</dbReference>
<evidence type="ECO:0000313" key="1">
    <source>
        <dbReference type="EMBL" id="KAF3889178.1"/>
    </source>
</evidence>
<keyword evidence="3" id="KW-1185">Reference proteome</keyword>
<evidence type="ECO:0000313" key="2">
    <source>
        <dbReference type="EMBL" id="KIE07354.1"/>
    </source>
</evidence>
<dbReference type="EMBL" id="JHEG02000059">
    <property type="protein sequence ID" value="KIE07354.1"/>
    <property type="molecule type" value="Genomic_DNA"/>
</dbReference>
<dbReference type="OrthoDB" id="467001at2"/>
<dbReference type="Proteomes" id="UP000029738">
    <property type="component" value="Unassembled WGS sequence"/>
</dbReference>